<proteinExistence type="predicted"/>
<gene>
    <name evidence="2" type="ORF">CB5_LOCUS1697</name>
</gene>
<dbReference type="InterPro" id="IPR036397">
    <property type="entry name" value="RNaseH_sf"/>
</dbReference>
<dbReference type="GO" id="GO:0003676">
    <property type="term" value="F:nucleic acid binding"/>
    <property type="evidence" value="ECO:0007669"/>
    <property type="project" value="InterPro"/>
</dbReference>
<name>A0A6V7NJK6_ANACO</name>
<feature type="region of interest" description="Disordered" evidence="1">
    <location>
        <begin position="334"/>
        <end position="357"/>
    </location>
</feature>
<accession>A0A6V7NJK6</accession>
<protein>
    <recommendedName>
        <fullName evidence="3">Chromo domain-containing protein</fullName>
    </recommendedName>
</protein>
<dbReference type="PANTHER" id="PTHR45835">
    <property type="entry name" value="YALI0A06105P"/>
    <property type="match status" value="1"/>
</dbReference>
<dbReference type="EMBL" id="LR862139">
    <property type="protein sequence ID" value="CAD1818486.1"/>
    <property type="molecule type" value="Genomic_DNA"/>
</dbReference>
<evidence type="ECO:0000256" key="1">
    <source>
        <dbReference type="SAM" id="MobiDB-lite"/>
    </source>
</evidence>
<dbReference type="PANTHER" id="PTHR45835:SF99">
    <property type="entry name" value="CHROMO DOMAIN-CONTAINING PROTEIN-RELATED"/>
    <property type="match status" value="1"/>
</dbReference>
<dbReference type="AlphaFoldDB" id="A0A6V7NJK6"/>
<dbReference type="CDD" id="cd00024">
    <property type="entry name" value="CD_CSD"/>
    <property type="match status" value="1"/>
</dbReference>
<reference evidence="2" key="1">
    <citation type="submission" date="2020-07" db="EMBL/GenBank/DDBJ databases">
        <authorList>
            <person name="Lin J."/>
        </authorList>
    </citation>
    <scope>NUCLEOTIDE SEQUENCE</scope>
</reference>
<organism evidence="2">
    <name type="scientific">Ananas comosus var. bracteatus</name>
    <name type="common">red pineapple</name>
    <dbReference type="NCBI Taxonomy" id="296719"/>
    <lineage>
        <taxon>Eukaryota</taxon>
        <taxon>Viridiplantae</taxon>
        <taxon>Streptophyta</taxon>
        <taxon>Embryophyta</taxon>
        <taxon>Tracheophyta</taxon>
        <taxon>Spermatophyta</taxon>
        <taxon>Magnoliopsida</taxon>
        <taxon>Liliopsida</taxon>
        <taxon>Poales</taxon>
        <taxon>Bromeliaceae</taxon>
        <taxon>Bromelioideae</taxon>
        <taxon>Ananas</taxon>
    </lineage>
</organism>
<evidence type="ECO:0000313" key="2">
    <source>
        <dbReference type="EMBL" id="CAD1818486.1"/>
    </source>
</evidence>
<evidence type="ECO:0008006" key="3">
    <source>
        <dbReference type="Google" id="ProtNLM"/>
    </source>
</evidence>
<sequence length="357" mass="39854">MLRACVLDFGGGWYRHLRLVEFAYNNSYQASIQMAPFEALYGCRCRSPLFWSDVGERRTLGPEILIEAEEKIGEDLSYEERPVRILARESRNCATGHTFVKVQWSNHEEREATWEPETVKKESYPYLVVGEFRRSHLRAQHTASGETEGHVLCSLDVLVAQNMVPGAQKCPFLLGHWIAAVSLGTYLNSPAPYKYLVYVPIELFYLSSATTSSVLAHARRRKVGFRRNLVCWILDLQRNPRRPKLQILVEVSLVELRKWDFGPEIDHSSVFAGFGTILRGVVAGLEVLPAALLVIRDHLAARNCSRGGCIIGFAPNSTEIRCILGWVAPTSATPETEPQVSAAAPSANQDRGKGVAS</sequence>
<dbReference type="Gene3D" id="3.30.420.10">
    <property type="entry name" value="Ribonuclease H-like superfamily/Ribonuclease H"/>
    <property type="match status" value="1"/>
</dbReference>